<evidence type="ECO:0000313" key="2">
    <source>
        <dbReference type="EMBL" id="WMW80653.1"/>
    </source>
</evidence>
<feature type="domain" description="CoA-binding" evidence="1">
    <location>
        <begin position="12"/>
        <end position="110"/>
    </location>
</feature>
<sequence>MHTLNESEIDALLNTAKVIAIVGLSNKPERDSFKVAQYLQEQGYTVLGVNPVLAGQSIEGVACFVDLAAAKQVYPQIDIVDCFRKSEEIPAIVTEVQNLGLPMIWMQLGVIHEEAAEAAAKAGIAVVMDRCTKIEHKRMVAAVQAE</sequence>
<keyword evidence="3" id="KW-1185">Reference proteome</keyword>
<dbReference type="InterPro" id="IPR036291">
    <property type="entry name" value="NAD(P)-bd_dom_sf"/>
</dbReference>
<dbReference type="SUPFAM" id="SSF51735">
    <property type="entry name" value="NAD(P)-binding Rossmann-fold domains"/>
    <property type="match status" value="1"/>
</dbReference>
<gene>
    <name evidence="2" type="ORF">RF679_18745</name>
</gene>
<reference evidence="2" key="1">
    <citation type="submission" date="2023-09" db="EMBL/GenBank/DDBJ databases">
        <title>Undibacterium sp. 20NA77.5 isolated from freshwater.</title>
        <authorList>
            <person name="Le V."/>
            <person name="Ko S.-R."/>
            <person name="Ahn C.-Y."/>
            <person name="Oh H.-M."/>
        </authorList>
    </citation>
    <scope>NUCLEOTIDE SEQUENCE</scope>
    <source>
        <strain evidence="2">20NA77.5</strain>
    </source>
</reference>
<evidence type="ECO:0000259" key="1">
    <source>
        <dbReference type="SMART" id="SM00881"/>
    </source>
</evidence>
<proteinExistence type="predicted"/>
<name>A0ABY9RII3_9BURK</name>
<accession>A0ABY9RII3</accession>
<dbReference type="InterPro" id="IPR003781">
    <property type="entry name" value="CoA-bd"/>
</dbReference>
<protein>
    <submittedName>
        <fullName evidence="2">CoA-binding protein</fullName>
    </submittedName>
</protein>
<dbReference type="SMART" id="SM00881">
    <property type="entry name" value="CoA_binding"/>
    <property type="match status" value="1"/>
</dbReference>
<dbReference type="RefSeq" id="WP_309482145.1">
    <property type="nucleotide sequence ID" value="NZ_CP133720.1"/>
</dbReference>
<dbReference type="EMBL" id="CP133720">
    <property type="protein sequence ID" value="WMW80653.1"/>
    <property type="molecule type" value="Genomic_DNA"/>
</dbReference>
<dbReference type="Gene3D" id="3.40.50.720">
    <property type="entry name" value="NAD(P)-binding Rossmann-like Domain"/>
    <property type="match status" value="1"/>
</dbReference>
<evidence type="ECO:0000313" key="3">
    <source>
        <dbReference type="Proteomes" id="UP001181355"/>
    </source>
</evidence>
<dbReference type="PANTHER" id="PTHR33303">
    <property type="entry name" value="CYTOPLASMIC PROTEIN-RELATED"/>
    <property type="match status" value="1"/>
</dbReference>
<dbReference type="PANTHER" id="PTHR33303:SF2">
    <property type="entry name" value="COA-BINDING DOMAIN-CONTAINING PROTEIN"/>
    <property type="match status" value="1"/>
</dbReference>
<dbReference type="Proteomes" id="UP001181355">
    <property type="component" value="Chromosome"/>
</dbReference>
<organism evidence="2 3">
    <name type="scientific">Undibacterium cyanobacteriorum</name>
    <dbReference type="NCBI Taxonomy" id="3073561"/>
    <lineage>
        <taxon>Bacteria</taxon>
        <taxon>Pseudomonadati</taxon>
        <taxon>Pseudomonadota</taxon>
        <taxon>Betaproteobacteria</taxon>
        <taxon>Burkholderiales</taxon>
        <taxon>Oxalobacteraceae</taxon>
        <taxon>Undibacterium</taxon>
    </lineage>
</organism>
<dbReference type="Pfam" id="PF13380">
    <property type="entry name" value="CoA_binding_2"/>
    <property type="match status" value="1"/>
</dbReference>